<comment type="caution">
    <text evidence="1">The sequence shown here is derived from an EMBL/GenBank/DDBJ whole genome shotgun (WGS) entry which is preliminary data.</text>
</comment>
<accession>A0A7Z7IHQ5</accession>
<reference evidence="1 2" key="1">
    <citation type="submission" date="2017-10" db="EMBL/GenBank/DDBJ databases">
        <authorList>
            <consortium name="Urmite Genomes"/>
        </authorList>
    </citation>
    <scope>NUCLEOTIDE SEQUENCE [LARGE SCALE GENOMIC DNA]</scope>
    <source>
        <strain evidence="1 2">FB-527</strain>
    </source>
</reference>
<dbReference type="Proteomes" id="UP000554965">
    <property type="component" value="Unassembled WGS sequence"/>
</dbReference>
<keyword evidence="2" id="KW-1185">Reference proteome</keyword>
<dbReference type="AlphaFoldDB" id="A0A7Z7IHQ5"/>
<proteinExistence type="predicted"/>
<protein>
    <submittedName>
        <fullName evidence="1">Uncharacterized protein</fullName>
    </submittedName>
</protein>
<name>A0A7Z7IHQ5_9MYCO</name>
<evidence type="ECO:0000313" key="1">
    <source>
        <dbReference type="EMBL" id="SOJ52748.1"/>
    </source>
</evidence>
<sequence>MLHLTTHECPPIGGQHDYRCQGFRIHPHCLLFEQRRSRKEVSNMSHELLFTENEATYGFFVNQLGSDNVIE</sequence>
<gene>
    <name evidence="1" type="ORF">MSIMFB_00256</name>
</gene>
<organism evidence="1 2">
    <name type="scientific">Mycobacterium simulans</name>
    <dbReference type="NCBI Taxonomy" id="627089"/>
    <lineage>
        <taxon>Bacteria</taxon>
        <taxon>Bacillati</taxon>
        <taxon>Actinomycetota</taxon>
        <taxon>Actinomycetes</taxon>
        <taxon>Mycobacteriales</taxon>
        <taxon>Mycobacteriaceae</taxon>
        <taxon>Mycobacterium</taxon>
    </lineage>
</organism>
<dbReference type="EMBL" id="OCTY01000002">
    <property type="protein sequence ID" value="SOJ52748.1"/>
    <property type="molecule type" value="Genomic_DNA"/>
</dbReference>
<evidence type="ECO:0000313" key="2">
    <source>
        <dbReference type="Proteomes" id="UP000554965"/>
    </source>
</evidence>